<keyword evidence="15" id="KW-1185">Reference proteome</keyword>
<dbReference type="PANTHER" id="PTHR23235:SF165">
    <property type="entry name" value="TRANSCRIPTION FACTOR BTD"/>
    <property type="match status" value="1"/>
</dbReference>
<dbReference type="Proteomes" id="UP000735302">
    <property type="component" value="Unassembled WGS sequence"/>
</dbReference>
<protein>
    <submittedName>
        <fullName evidence="14">Transcription factor sp4</fullName>
    </submittedName>
</protein>
<evidence type="ECO:0000256" key="12">
    <source>
        <dbReference type="SAM" id="MobiDB-lite"/>
    </source>
</evidence>
<keyword evidence="9" id="KW-0539">Nucleus</keyword>
<evidence type="ECO:0000256" key="11">
    <source>
        <dbReference type="PROSITE-ProRule" id="PRU00042"/>
    </source>
</evidence>
<dbReference type="GO" id="GO:0000981">
    <property type="term" value="F:DNA-binding transcription factor activity, RNA polymerase II-specific"/>
    <property type="evidence" value="ECO:0007669"/>
    <property type="project" value="TreeGrafter"/>
</dbReference>
<dbReference type="GO" id="GO:0008270">
    <property type="term" value="F:zinc ion binding"/>
    <property type="evidence" value="ECO:0007669"/>
    <property type="project" value="UniProtKB-KW"/>
</dbReference>
<keyword evidence="7" id="KW-0238">DNA-binding</keyword>
<comment type="caution">
    <text evidence="14">The sequence shown here is derived from an EMBL/GenBank/DDBJ whole genome shotgun (WGS) entry which is preliminary data.</text>
</comment>
<evidence type="ECO:0000256" key="7">
    <source>
        <dbReference type="ARBA" id="ARBA00023125"/>
    </source>
</evidence>
<keyword evidence="6" id="KW-0805">Transcription regulation</keyword>
<evidence type="ECO:0000256" key="8">
    <source>
        <dbReference type="ARBA" id="ARBA00023163"/>
    </source>
</evidence>
<dbReference type="Gene3D" id="3.30.160.60">
    <property type="entry name" value="Classic Zinc Finger"/>
    <property type="match status" value="3"/>
</dbReference>
<evidence type="ECO:0000256" key="9">
    <source>
        <dbReference type="ARBA" id="ARBA00023242"/>
    </source>
</evidence>
<evidence type="ECO:0000256" key="2">
    <source>
        <dbReference type="ARBA" id="ARBA00022723"/>
    </source>
</evidence>
<dbReference type="GO" id="GO:0005634">
    <property type="term" value="C:nucleus"/>
    <property type="evidence" value="ECO:0007669"/>
    <property type="project" value="UniProtKB-SubCell"/>
</dbReference>
<keyword evidence="3" id="KW-0677">Repeat</keyword>
<dbReference type="PROSITE" id="PS50157">
    <property type="entry name" value="ZINC_FINGER_C2H2_2"/>
    <property type="match status" value="3"/>
</dbReference>
<feature type="compositionally biased region" description="Basic and acidic residues" evidence="12">
    <location>
        <begin position="569"/>
        <end position="582"/>
    </location>
</feature>
<dbReference type="Pfam" id="PF00096">
    <property type="entry name" value="zf-C2H2"/>
    <property type="match status" value="2"/>
</dbReference>
<gene>
    <name evidence="14" type="ORF">PoB_003953600</name>
</gene>
<name>A0AAV4APC8_9GAST</name>
<organism evidence="14 15">
    <name type="scientific">Plakobranchus ocellatus</name>
    <dbReference type="NCBI Taxonomy" id="259542"/>
    <lineage>
        <taxon>Eukaryota</taxon>
        <taxon>Metazoa</taxon>
        <taxon>Spiralia</taxon>
        <taxon>Lophotrochozoa</taxon>
        <taxon>Mollusca</taxon>
        <taxon>Gastropoda</taxon>
        <taxon>Heterobranchia</taxon>
        <taxon>Euthyneura</taxon>
        <taxon>Panpulmonata</taxon>
        <taxon>Sacoglossa</taxon>
        <taxon>Placobranchoidea</taxon>
        <taxon>Plakobranchidae</taxon>
        <taxon>Plakobranchus</taxon>
    </lineage>
</organism>
<feature type="region of interest" description="Disordered" evidence="12">
    <location>
        <begin position="511"/>
        <end position="638"/>
    </location>
</feature>
<dbReference type="EMBL" id="BLXT01004479">
    <property type="protein sequence ID" value="GFO13031.1"/>
    <property type="molecule type" value="Genomic_DNA"/>
</dbReference>
<evidence type="ECO:0000256" key="1">
    <source>
        <dbReference type="ARBA" id="ARBA00004123"/>
    </source>
</evidence>
<feature type="region of interest" description="Disordered" evidence="12">
    <location>
        <begin position="239"/>
        <end position="297"/>
    </location>
</feature>
<keyword evidence="4 11" id="KW-0863">Zinc-finger</keyword>
<evidence type="ECO:0000313" key="15">
    <source>
        <dbReference type="Proteomes" id="UP000735302"/>
    </source>
</evidence>
<keyword evidence="5" id="KW-0862">Zinc</keyword>
<dbReference type="GO" id="GO:0000978">
    <property type="term" value="F:RNA polymerase II cis-regulatory region sequence-specific DNA binding"/>
    <property type="evidence" value="ECO:0007669"/>
    <property type="project" value="TreeGrafter"/>
</dbReference>
<feature type="compositionally biased region" description="Acidic residues" evidence="12">
    <location>
        <begin position="583"/>
        <end position="603"/>
    </location>
</feature>
<feature type="compositionally biased region" description="Basic and acidic residues" evidence="12">
    <location>
        <begin position="618"/>
        <end position="631"/>
    </location>
</feature>
<dbReference type="SUPFAM" id="SSF57667">
    <property type="entry name" value="beta-beta-alpha zinc fingers"/>
    <property type="match status" value="2"/>
</dbReference>
<accession>A0AAV4APC8</accession>
<feature type="domain" description="C2H2-type" evidence="13">
    <location>
        <begin position="468"/>
        <end position="497"/>
    </location>
</feature>
<dbReference type="SMART" id="SM00355">
    <property type="entry name" value="ZnF_C2H2"/>
    <property type="match status" value="3"/>
</dbReference>
<feature type="compositionally biased region" description="Basic and acidic residues" evidence="12">
    <location>
        <begin position="511"/>
        <end position="549"/>
    </location>
</feature>
<feature type="domain" description="C2H2-type" evidence="13">
    <location>
        <begin position="498"/>
        <end position="525"/>
    </location>
</feature>
<keyword evidence="2" id="KW-0479">Metal-binding</keyword>
<evidence type="ECO:0000313" key="14">
    <source>
        <dbReference type="EMBL" id="GFO13031.1"/>
    </source>
</evidence>
<dbReference type="InterPro" id="IPR036236">
    <property type="entry name" value="Znf_C2H2_sf"/>
</dbReference>
<feature type="domain" description="C2H2-type" evidence="13">
    <location>
        <begin position="438"/>
        <end position="467"/>
    </location>
</feature>
<evidence type="ECO:0000256" key="4">
    <source>
        <dbReference type="ARBA" id="ARBA00022771"/>
    </source>
</evidence>
<dbReference type="PROSITE" id="PS00028">
    <property type="entry name" value="ZINC_FINGER_C2H2_1"/>
    <property type="match status" value="3"/>
</dbReference>
<evidence type="ECO:0000256" key="10">
    <source>
        <dbReference type="ARBA" id="ARBA00038409"/>
    </source>
</evidence>
<proteinExistence type="inferred from homology"/>
<dbReference type="FunFam" id="3.30.160.60:FF:000624">
    <property type="entry name" value="zinc finger protein 697"/>
    <property type="match status" value="1"/>
</dbReference>
<sequence length="638" mass="70600">MIVEAMLPPPAHPIVHRHSQSLLSSNAAGAWPANVLPNPNAAPSVAQLHPVPHPLACGPVGVGSEGKAVSQGGPAPHPGLSQRQIEEYRQWHIQQQRGQEQEYLDRAFLQKLEEQARQTTALQQQIMSSGAPLLTPRLNLTLPRPRLPHPFKNYVESDDAERLYQRQRQQHIQDMRLFQSQQLQQHSLMVHMQRQHDHQQRGGKDQAQNQQLNENAYKDQKNEPAGTDLLDKKPALAGTQQPSTLYPESVPHPRNLTVHAAGAPGFSYSPPVGVPGLPQSSPNLPHHPAFSRSVSDRESFQHVKPVVTPPTKESPERHWWSVPASSATPPLSFPLPPSIFSGGRFGPPSAAPRAPHYFGSIPPASTVLDPRFHQPHHPFLSSASPQIPGSTEFVASSAVIESRPAPRRCRRCRCPNCLKGTSSTASPGSPSGTKRRMHVCHYPGCGKEYGKTSHLKAHLRGHAGERPFVCRWLYCQKRFTRSDELQRHLRTHTGEKNFRCPDCGKRFMRSDHLSKHSKTHEVRKDERGEGESDSKGGKDSDTGLDDDGHSMGSVEDESASSQVMTPEGRVPRSDGTSPHDYDSFDEEDDDEDDDIDVGCEYDEMYYTNHDSSAGPPSHEGDGSHEPDRSVEGTESTQV</sequence>
<keyword evidence="8" id="KW-0804">Transcription</keyword>
<comment type="similarity">
    <text evidence="10">Belongs to the Sp1 C2H2-type zinc-finger protein family.</text>
</comment>
<evidence type="ECO:0000259" key="13">
    <source>
        <dbReference type="PROSITE" id="PS50157"/>
    </source>
</evidence>
<evidence type="ECO:0000256" key="3">
    <source>
        <dbReference type="ARBA" id="ARBA00022737"/>
    </source>
</evidence>
<dbReference type="FunFam" id="3.30.160.60:FF:000014">
    <property type="entry name" value="Transcription factor Sp3"/>
    <property type="match status" value="1"/>
</dbReference>
<dbReference type="PANTHER" id="PTHR23235">
    <property type="entry name" value="KRUEPPEL-LIKE TRANSCRIPTION FACTOR"/>
    <property type="match status" value="1"/>
</dbReference>
<dbReference type="AlphaFoldDB" id="A0AAV4APC8"/>
<evidence type="ECO:0000256" key="5">
    <source>
        <dbReference type="ARBA" id="ARBA00022833"/>
    </source>
</evidence>
<comment type="subcellular location">
    <subcellularLocation>
        <location evidence="1">Nucleus</location>
    </subcellularLocation>
</comment>
<reference evidence="14 15" key="1">
    <citation type="journal article" date="2021" name="Elife">
        <title>Chloroplast acquisition without the gene transfer in kleptoplastic sea slugs, Plakobranchus ocellatus.</title>
        <authorList>
            <person name="Maeda T."/>
            <person name="Takahashi S."/>
            <person name="Yoshida T."/>
            <person name="Shimamura S."/>
            <person name="Takaki Y."/>
            <person name="Nagai Y."/>
            <person name="Toyoda A."/>
            <person name="Suzuki Y."/>
            <person name="Arimoto A."/>
            <person name="Ishii H."/>
            <person name="Satoh N."/>
            <person name="Nishiyama T."/>
            <person name="Hasebe M."/>
            <person name="Maruyama T."/>
            <person name="Minagawa J."/>
            <person name="Obokata J."/>
            <person name="Shigenobu S."/>
        </authorList>
    </citation>
    <scope>NUCLEOTIDE SEQUENCE [LARGE SCALE GENOMIC DNA]</scope>
</reference>
<evidence type="ECO:0000256" key="6">
    <source>
        <dbReference type="ARBA" id="ARBA00023015"/>
    </source>
</evidence>
<dbReference type="InterPro" id="IPR013087">
    <property type="entry name" value="Znf_C2H2_type"/>
</dbReference>